<dbReference type="Proteomes" id="UP000735302">
    <property type="component" value="Unassembled WGS sequence"/>
</dbReference>
<evidence type="ECO:0000313" key="1">
    <source>
        <dbReference type="EMBL" id="GFO03849.1"/>
    </source>
</evidence>
<name>A0AAV4ABP2_9GAST</name>
<keyword evidence="2" id="KW-1185">Reference proteome</keyword>
<accession>A0AAV4ABP2</accession>
<comment type="caution">
    <text evidence="1">The sequence shown here is derived from an EMBL/GenBank/DDBJ whole genome shotgun (WGS) entry which is preliminary data.</text>
</comment>
<gene>
    <name evidence="1" type="ORF">PoB_003035400</name>
</gene>
<evidence type="ECO:0000313" key="2">
    <source>
        <dbReference type="Proteomes" id="UP000735302"/>
    </source>
</evidence>
<reference evidence="1 2" key="1">
    <citation type="journal article" date="2021" name="Elife">
        <title>Chloroplast acquisition without the gene transfer in kleptoplastic sea slugs, Plakobranchus ocellatus.</title>
        <authorList>
            <person name="Maeda T."/>
            <person name="Takahashi S."/>
            <person name="Yoshida T."/>
            <person name="Shimamura S."/>
            <person name="Takaki Y."/>
            <person name="Nagai Y."/>
            <person name="Toyoda A."/>
            <person name="Suzuki Y."/>
            <person name="Arimoto A."/>
            <person name="Ishii H."/>
            <person name="Satoh N."/>
            <person name="Nishiyama T."/>
            <person name="Hasebe M."/>
            <person name="Maruyama T."/>
            <person name="Minagawa J."/>
            <person name="Obokata J."/>
            <person name="Shigenobu S."/>
        </authorList>
    </citation>
    <scope>NUCLEOTIDE SEQUENCE [LARGE SCALE GENOMIC DNA]</scope>
</reference>
<proteinExistence type="predicted"/>
<protein>
    <submittedName>
        <fullName evidence="1">Uncharacterized protein</fullName>
    </submittedName>
</protein>
<sequence length="78" mass="8667">MKQRSAEEANLNILKLLLKQMSALERSQTRIFSRTTSSASSTDEEVTLALTLVTIFNSSDRTFDTIHNDLTCDVGEDG</sequence>
<dbReference type="AlphaFoldDB" id="A0AAV4ABP2"/>
<organism evidence="1 2">
    <name type="scientific">Plakobranchus ocellatus</name>
    <dbReference type="NCBI Taxonomy" id="259542"/>
    <lineage>
        <taxon>Eukaryota</taxon>
        <taxon>Metazoa</taxon>
        <taxon>Spiralia</taxon>
        <taxon>Lophotrochozoa</taxon>
        <taxon>Mollusca</taxon>
        <taxon>Gastropoda</taxon>
        <taxon>Heterobranchia</taxon>
        <taxon>Euthyneura</taxon>
        <taxon>Panpulmonata</taxon>
        <taxon>Sacoglossa</taxon>
        <taxon>Placobranchoidea</taxon>
        <taxon>Plakobranchidae</taxon>
        <taxon>Plakobranchus</taxon>
    </lineage>
</organism>
<dbReference type="EMBL" id="BLXT01003731">
    <property type="protein sequence ID" value="GFO03849.1"/>
    <property type="molecule type" value="Genomic_DNA"/>
</dbReference>